<dbReference type="Proteomes" id="UP001153954">
    <property type="component" value="Unassembled WGS sequence"/>
</dbReference>
<evidence type="ECO:0000256" key="1">
    <source>
        <dbReference type="SAM" id="SignalP"/>
    </source>
</evidence>
<keyword evidence="1" id="KW-0732">Signal</keyword>
<sequence>MFVVVYLCCLLTILDPASHLLRLSRTILRLLGQNEFLANGKINELAGKSLCLEEAMTQSVCTNLLFLLCGYNEAQLNKTMLPVVLGHTPAGASTRQIIHFGQLYNSKKFRNFDHGWISNKLIYGTFKPPEYNLSAITAPIYLHYGDNDWLSTPDDVDKLLHEIKSVVGKFRVPLDKFNHLDFVFAIDAYKLLYSRMMKIMSGFM</sequence>
<feature type="signal peptide" evidence="1">
    <location>
        <begin position="1"/>
        <end position="19"/>
    </location>
</feature>
<dbReference type="EMBL" id="CAKOGL010000027">
    <property type="protein sequence ID" value="CAH2104943.1"/>
    <property type="molecule type" value="Genomic_DNA"/>
</dbReference>
<feature type="chain" id="PRO_5043437658" description="Gastric triacylglycerol lipase" evidence="1">
    <location>
        <begin position="20"/>
        <end position="204"/>
    </location>
</feature>
<evidence type="ECO:0000313" key="2">
    <source>
        <dbReference type="EMBL" id="CAH2104943.1"/>
    </source>
</evidence>
<organism evidence="2 3">
    <name type="scientific">Euphydryas editha</name>
    <name type="common">Edith's checkerspot</name>
    <dbReference type="NCBI Taxonomy" id="104508"/>
    <lineage>
        <taxon>Eukaryota</taxon>
        <taxon>Metazoa</taxon>
        <taxon>Ecdysozoa</taxon>
        <taxon>Arthropoda</taxon>
        <taxon>Hexapoda</taxon>
        <taxon>Insecta</taxon>
        <taxon>Pterygota</taxon>
        <taxon>Neoptera</taxon>
        <taxon>Endopterygota</taxon>
        <taxon>Lepidoptera</taxon>
        <taxon>Glossata</taxon>
        <taxon>Ditrysia</taxon>
        <taxon>Papilionoidea</taxon>
        <taxon>Nymphalidae</taxon>
        <taxon>Nymphalinae</taxon>
        <taxon>Euphydryas</taxon>
    </lineage>
</organism>
<dbReference type="PANTHER" id="PTHR11005">
    <property type="entry name" value="LYSOSOMAL ACID LIPASE-RELATED"/>
    <property type="match status" value="1"/>
</dbReference>
<dbReference type="InterPro" id="IPR029058">
    <property type="entry name" value="AB_hydrolase_fold"/>
</dbReference>
<dbReference type="Gene3D" id="3.40.50.1820">
    <property type="entry name" value="alpha/beta hydrolase"/>
    <property type="match status" value="1"/>
</dbReference>
<proteinExistence type="predicted"/>
<dbReference type="AlphaFoldDB" id="A0AAU9V442"/>
<protein>
    <recommendedName>
        <fullName evidence="4">Gastric triacylglycerol lipase</fullName>
    </recommendedName>
</protein>
<keyword evidence="3" id="KW-1185">Reference proteome</keyword>
<name>A0AAU9V442_EUPED</name>
<evidence type="ECO:0000313" key="3">
    <source>
        <dbReference type="Proteomes" id="UP001153954"/>
    </source>
</evidence>
<evidence type="ECO:0008006" key="4">
    <source>
        <dbReference type="Google" id="ProtNLM"/>
    </source>
</evidence>
<gene>
    <name evidence="2" type="ORF">EEDITHA_LOCUS19266</name>
</gene>
<dbReference type="SUPFAM" id="SSF53474">
    <property type="entry name" value="alpha/beta-Hydrolases"/>
    <property type="match status" value="1"/>
</dbReference>
<accession>A0AAU9V442</accession>
<comment type="caution">
    <text evidence="2">The sequence shown here is derived from an EMBL/GenBank/DDBJ whole genome shotgun (WGS) entry which is preliminary data.</text>
</comment>
<reference evidence="2" key="1">
    <citation type="submission" date="2022-03" db="EMBL/GenBank/DDBJ databases">
        <authorList>
            <person name="Tunstrom K."/>
        </authorList>
    </citation>
    <scope>NUCLEOTIDE SEQUENCE</scope>
</reference>